<protein>
    <submittedName>
        <fullName evidence="1">Uncharacterized protein</fullName>
    </submittedName>
</protein>
<dbReference type="RefSeq" id="WP_012021078.1">
    <property type="nucleotide sequence ID" value="NZ_AP019770.1"/>
</dbReference>
<dbReference type="EMBL" id="CP012174">
    <property type="protein sequence ID" value="AKV78656.1"/>
    <property type="molecule type" value="Genomic_DNA"/>
</dbReference>
<gene>
    <name evidence="1" type="ORF">HA72_1129</name>
    <name evidence="2" type="ORF">MsedA_1145</name>
    <name evidence="3" type="ORF">MsedB_1147</name>
    <name evidence="4" type="ORF">MsedC_1145</name>
    <name evidence="5" type="ORF">MsedD_1146</name>
    <name evidence="6" type="ORF">MsedE_1148</name>
</gene>
<dbReference type="GeneID" id="91755605"/>
<evidence type="ECO:0000313" key="3">
    <source>
        <dbReference type="EMBL" id="AKV76404.1"/>
    </source>
</evidence>
<proteinExistence type="predicted"/>
<reference evidence="6 8" key="3">
    <citation type="submission" date="2015-07" db="EMBL/GenBank/DDBJ databases">
        <title>Physiological, transcriptional responses and genome re-sequencing of acid resistant extremely thermoacidophilic Metallosphaera sedula SARC-M1.</title>
        <authorList>
            <person name="Ai C."/>
            <person name="McCarthy S."/>
            <person name="Eckrich V."/>
            <person name="Rudrappa D."/>
            <person name="Qiu G."/>
            <person name="Blum P."/>
        </authorList>
    </citation>
    <scope>NUCLEOTIDE SEQUENCE [LARGE SCALE GENOMIC DNA]</scope>
    <source>
        <strain evidence="6 8">SARC-M1</strain>
    </source>
</reference>
<dbReference type="Proteomes" id="UP000062475">
    <property type="component" value="Chromosome"/>
</dbReference>
<reference evidence="9 10" key="2">
    <citation type="journal article" date="2015" name="Genome Announc.">
        <title>Complete Genome Sequences of Evolved Arsenate-Resistant Metallosphaera sedula Strains.</title>
        <authorList>
            <person name="Ai C."/>
            <person name="McCarthy S."/>
            <person name="Schackwitz W."/>
            <person name="Martin J."/>
            <person name="Lipzen A."/>
            <person name="Blum P."/>
        </authorList>
    </citation>
    <scope>NUCLEOTIDE SEQUENCE [LARGE SCALE GENOMIC DNA]</scope>
    <source>
        <strain evidence="4 10">ARS120-1</strain>
        <strain evidence="5 9">ARS120-2</strain>
        <strain evidence="2 12">ARS50-1</strain>
        <strain evidence="3 11">ARS50-2</strain>
    </source>
</reference>
<evidence type="ECO:0000313" key="4">
    <source>
        <dbReference type="EMBL" id="AKV78656.1"/>
    </source>
</evidence>
<dbReference type="EMBL" id="CP012176">
    <property type="protein sequence ID" value="AKV83144.1"/>
    <property type="molecule type" value="Genomic_DNA"/>
</dbReference>
<dbReference type="AlphaFoldDB" id="A0A088E6A4"/>
<dbReference type="PATRIC" id="fig|43687.5.peg.1178"/>
<organism evidence="1 7">
    <name type="scientific">Metallosphaera sedula</name>
    <dbReference type="NCBI Taxonomy" id="43687"/>
    <lineage>
        <taxon>Archaea</taxon>
        <taxon>Thermoproteota</taxon>
        <taxon>Thermoprotei</taxon>
        <taxon>Sulfolobales</taxon>
        <taxon>Sulfolobaceae</taxon>
        <taxon>Metallosphaera</taxon>
    </lineage>
</organism>
<evidence type="ECO:0000313" key="8">
    <source>
        <dbReference type="Proteomes" id="UP000056255"/>
    </source>
</evidence>
<evidence type="ECO:0000313" key="12">
    <source>
        <dbReference type="Proteomes" id="UP000068832"/>
    </source>
</evidence>
<name>A0A088E6A4_9CREN</name>
<dbReference type="Proteomes" id="UP000056255">
    <property type="component" value="Chromosome"/>
</dbReference>
<dbReference type="Proteomes" id="UP000068832">
    <property type="component" value="Chromosome"/>
</dbReference>
<dbReference type="EMBL" id="CP012173">
    <property type="protein sequence ID" value="AKV76404.1"/>
    <property type="molecule type" value="Genomic_DNA"/>
</dbReference>
<evidence type="ECO:0000313" key="11">
    <source>
        <dbReference type="Proteomes" id="UP000062475"/>
    </source>
</evidence>
<evidence type="ECO:0000313" key="5">
    <source>
        <dbReference type="EMBL" id="AKV80901.1"/>
    </source>
</evidence>
<evidence type="ECO:0000313" key="2">
    <source>
        <dbReference type="EMBL" id="AKV74165.1"/>
    </source>
</evidence>
<evidence type="ECO:0000313" key="10">
    <source>
        <dbReference type="Proteomes" id="UP000062398"/>
    </source>
</evidence>
<dbReference type="EMBL" id="CP012175">
    <property type="protein sequence ID" value="AKV80901.1"/>
    <property type="molecule type" value="Genomic_DNA"/>
</dbReference>
<dbReference type="Proteomes" id="UP000062398">
    <property type="component" value="Chromosome"/>
</dbReference>
<evidence type="ECO:0000313" key="6">
    <source>
        <dbReference type="EMBL" id="AKV83144.1"/>
    </source>
</evidence>
<reference evidence="1 7" key="1">
    <citation type="journal article" date="2014" name="J. Bacteriol.">
        <title>Role of an Archaeal PitA Transporter in the Copper and Arsenic Resistance of Metallosphaera sedula, an Extreme Thermoacidophile.</title>
        <authorList>
            <person name="McCarthy S."/>
            <person name="Ai C."/>
            <person name="Wheaton G."/>
            <person name="Tevatia R."/>
            <person name="Eckrich V."/>
            <person name="Kelly R."/>
            <person name="Blum P."/>
        </authorList>
    </citation>
    <scope>NUCLEOTIDE SEQUENCE [LARGE SCALE GENOMIC DNA]</scope>
    <source>
        <strain evidence="1 7">CuR1</strain>
    </source>
</reference>
<evidence type="ECO:0000313" key="7">
    <source>
        <dbReference type="Proteomes" id="UP000029084"/>
    </source>
</evidence>
<dbReference type="EMBL" id="CP008822">
    <property type="protein sequence ID" value="AIM27277.1"/>
    <property type="molecule type" value="Genomic_DNA"/>
</dbReference>
<evidence type="ECO:0000313" key="1">
    <source>
        <dbReference type="EMBL" id="AIM27277.1"/>
    </source>
</evidence>
<dbReference type="Proteomes" id="UP000061362">
    <property type="component" value="Chromosome"/>
</dbReference>
<evidence type="ECO:0000313" key="9">
    <source>
        <dbReference type="Proteomes" id="UP000061362"/>
    </source>
</evidence>
<dbReference type="EMBL" id="CP012172">
    <property type="protein sequence ID" value="AKV74165.1"/>
    <property type="molecule type" value="Genomic_DNA"/>
</dbReference>
<dbReference type="Proteomes" id="UP000029084">
    <property type="component" value="Chromosome"/>
</dbReference>
<sequence>MNFVYAIGDRTIPYPNTRREIADKRRITFTSGVMRSLQEMLSLNPSPIEVGIARNTLVNYVHSLGSQGILHGEVHYCLAKSEDNKLPDLDNLLAYNLNRNEGRKYDEAMKRGVVLEKMPRPVRPRALAEYLFYRNDSSTFQHYEVGDPILSVEVQPSGNDKQKKAQIAEIVNRQVRGVGNYELTISIWVTPEKISSSNLKVIIDGVMTGLLGNRPTGGRDIINPPDSLDRLVAIRMLPRYGMTKVTVNPVIRTIPLHKELGQVS</sequence>
<accession>A0A088E6A4</accession>